<comment type="similarity">
    <text evidence="1">Belongs to the acetyltransferase family. RimI subfamily.</text>
</comment>
<dbReference type="InterPro" id="IPR016181">
    <property type="entry name" value="Acyl_CoA_acyltransferase"/>
</dbReference>
<comment type="caution">
    <text evidence="6">The sequence shown here is derived from an EMBL/GenBank/DDBJ whole genome shotgun (WGS) entry which is preliminary data.</text>
</comment>
<dbReference type="PANTHER" id="PTHR43420:SF12">
    <property type="entry name" value="N-ACETYLTRANSFERASE DOMAIN-CONTAINING PROTEIN"/>
    <property type="match status" value="1"/>
</dbReference>
<protein>
    <submittedName>
        <fullName evidence="6">Ribosomal-protein-alanine N-acetyltransferase</fullName>
    </submittedName>
</protein>
<evidence type="ECO:0000256" key="2">
    <source>
        <dbReference type="ARBA" id="ARBA00022490"/>
    </source>
</evidence>
<dbReference type="InterPro" id="IPR000182">
    <property type="entry name" value="GNAT_dom"/>
</dbReference>
<evidence type="ECO:0000313" key="7">
    <source>
        <dbReference type="Proteomes" id="UP000306791"/>
    </source>
</evidence>
<dbReference type="Proteomes" id="UP000306791">
    <property type="component" value="Unassembled WGS sequence"/>
</dbReference>
<proteinExistence type="inferred from homology"/>
<keyword evidence="4" id="KW-0012">Acyltransferase</keyword>
<dbReference type="CDD" id="cd04301">
    <property type="entry name" value="NAT_SF"/>
    <property type="match status" value="1"/>
</dbReference>
<dbReference type="InterPro" id="IPR050680">
    <property type="entry name" value="YpeA/RimI_acetyltransf"/>
</dbReference>
<feature type="domain" description="N-acetyltransferase" evidence="5">
    <location>
        <begin position="51"/>
        <end position="196"/>
    </location>
</feature>
<accession>A0ABY2UGA3</accession>
<sequence>MAVTANTLPRTDPAIRLASLALPDLDAKHGHRALKTPPHKHSPNSELAAGLTLEKAGLPDCDALAQLARSAHSHPWNAGQYRDSLESGHTCWIFRTDQHAIVACCVISRLFDEVEVLDVAVAPEWRRLGVGASLLQQIFSALPEDVARVLLEVRASNRAGRALYHKLGFSEDGRRKNYYPKADGTREDALLMSLYL</sequence>
<dbReference type="InterPro" id="IPR006464">
    <property type="entry name" value="AcTrfase_RimI/Ard1"/>
</dbReference>
<evidence type="ECO:0000256" key="3">
    <source>
        <dbReference type="ARBA" id="ARBA00022679"/>
    </source>
</evidence>
<gene>
    <name evidence="6" type="primary">rimI</name>
    <name evidence="6" type="ORF">FDY93_13045</name>
</gene>
<dbReference type="Pfam" id="PF00583">
    <property type="entry name" value="Acetyltransf_1"/>
    <property type="match status" value="1"/>
</dbReference>
<name>A0ABY2UGA3_9GAMM</name>
<evidence type="ECO:0000256" key="4">
    <source>
        <dbReference type="ARBA" id="ARBA00023315"/>
    </source>
</evidence>
<dbReference type="PROSITE" id="PS51186">
    <property type="entry name" value="GNAT"/>
    <property type="match status" value="1"/>
</dbReference>
<dbReference type="SUPFAM" id="SSF55729">
    <property type="entry name" value="Acyl-CoA N-acyltransferases (Nat)"/>
    <property type="match status" value="1"/>
</dbReference>
<keyword evidence="7" id="KW-1185">Reference proteome</keyword>
<evidence type="ECO:0000313" key="6">
    <source>
        <dbReference type="EMBL" id="TLM76645.1"/>
    </source>
</evidence>
<dbReference type="NCBIfam" id="TIGR01575">
    <property type="entry name" value="rimI"/>
    <property type="match status" value="1"/>
</dbReference>
<evidence type="ECO:0000259" key="5">
    <source>
        <dbReference type="PROSITE" id="PS51186"/>
    </source>
</evidence>
<reference evidence="6 7" key="1">
    <citation type="submission" date="2019-05" db="EMBL/GenBank/DDBJ databases">
        <title>Microbulbifer harenosus sp. nov., an alginate-degrading bacterium isolated from coastal sand.</title>
        <authorList>
            <person name="Huang H."/>
            <person name="Mo K."/>
            <person name="Bao S."/>
        </authorList>
    </citation>
    <scope>NUCLEOTIDE SEQUENCE [LARGE SCALE GENOMIC DNA]</scope>
    <source>
        <strain evidence="6 7">HB161719</strain>
    </source>
</reference>
<dbReference type="PANTHER" id="PTHR43420">
    <property type="entry name" value="ACETYLTRANSFERASE"/>
    <property type="match status" value="1"/>
</dbReference>
<keyword evidence="3" id="KW-0808">Transferase</keyword>
<evidence type="ECO:0000256" key="1">
    <source>
        <dbReference type="ARBA" id="ARBA00005395"/>
    </source>
</evidence>
<dbReference type="EMBL" id="VANI01000013">
    <property type="protein sequence ID" value="TLM76645.1"/>
    <property type="molecule type" value="Genomic_DNA"/>
</dbReference>
<dbReference type="Gene3D" id="3.40.630.30">
    <property type="match status" value="1"/>
</dbReference>
<keyword evidence="2" id="KW-0963">Cytoplasm</keyword>
<organism evidence="6 7">
    <name type="scientific">Microbulbifer harenosus</name>
    <dbReference type="NCBI Taxonomy" id="2576840"/>
    <lineage>
        <taxon>Bacteria</taxon>
        <taxon>Pseudomonadati</taxon>
        <taxon>Pseudomonadota</taxon>
        <taxon>Gammaproteobacteria</taxon>
        <taxon>Cellvibrionales</taxon>
        <taxon>Microbulbiferaceae</taxon>
        <taxon>Microbulbifer</taxon>
    </lineage>
</organism>